<proteinExistence type="predicted"/>
<keyword evidence="2" id="KW-1185">Reference proteome</keyword>
<dbReference type="EMBL" id="SHKP01000006">
    <property type="protein sequence ID" value="RZT97932.1"/>
    <property type="molecule type" value="Genomic_DNA"/>
</dbReference>
<dbReference type="PANTHER" id="PTHR42194">
    <property type="entry name" value="UPF0276 PROTEIN HI_1600"/>
    <property type="match status" value="1"/>
</dbReference>
<protein>
    <submittedName>
        <fullName evidence="1">Uncharacterized protein</fullName>
    </submittedName>
</protein>
<dbReference type="Pfam" id="PF05114">
    <property type="entry name" value="MbnB_TglH_ChrH"/>
    <property type="match status" value="1"/>
</dbReference>
<dbReference type="PANTHER" id="PTHR42194:SF1">
    <property type="entry name" value="UPF0276 PROTEIN HI_1600"/>
    <property type="match status" value="1"/>
</dbReference>
<dbReference type="Proteomes" id="UP000293671">
    <property type="component" value="Unassembled WGS sequence"/>
</dbReference>
<reference evidence="1 2" key="1">
    <citation type="submission" date="2019-02" db="EMBL/GenBank/DDBJ databases">
        <title>Genomic Encyclopedia of Type Strains, Phase IV (KMG-IV): sequencing the most valuable type-strain genomes for metagenomic binning, comparative biology and taxonomic classification.</title>
        <authorList>
            <person name="Goeker M."/>
        </authorList>
    </citation>
    <scope>NUCLEOTIDE SEQUENCE [LARGE SCALE GENOMIC DNA]</scope>
    <source>
        <strain evidence="1 2">DSM 19570</strain>
    </source>
</reference>
<evidence type="ECO:0000313" key="2">
    <source>
        <dbReference type="Proteomes" id="UP000293671"/>
    </source>
</evidence>
<accession>A0A4Q7VNN5</accession>
<dbReference type="Gene3D" id="3.20.20.150">
    <property type="entry name" value="Divalent-metal-dependent TIM barrel enzymes"/>
    <property type="match status" value="1"/>
</dbReference>
<sequence length="304" mass="32875">MAQHRSMPESGTGCPVVGIGLRQPHYRELAERRPALGFLEVHSENFFADGGAALAVLEQMRGHYAISLHGVGLGLGSAVGIDEWHLDRLARLVERIEPVRVSDHACFARAAIGGQLAHAADLLPIPFTRTALEILCTNVQRVQERLRRPILVENLSAYLGFDEADFDEPAFLAELSRRSGCALLLDVNNLYVNALNARRDDATAPAPLAAVRAWIDALPASGVVGEIHLAGHCDRGNIVIDDHGSRVCAEVWQAYAHAIDRFGAQMPTLIEWDTDVPALEVLLDEARLAAEAQQRAGTATGVPA</sequence>
<dbReference type="NCBIfam" id="NF003818">
    <property type="entry name" value="PRK05409.1"/>
    <property type="match status" value="1"/>
</dbReference>
<dbReference type="InterPro" id="IPR007801">
    <property type="entry name" value="MbnB/TglH/ChrH"/>
</dbReference>
<gene>
    <name evidence="1" type="ORF">EV670_2332</name>
</gene>
<organism evidence="1 2">
    <name type="scientific">Rivibacter subsaxonicus</name>
    <dbReference type="NCBI Taxonomy" id="457575"/>
    <lineage>
        <taxon>Bacteria</taxon>
        <taxon>Pseudomonadati</taxon>
        <taxon>Pseudomonadota</taxon>
        <taxon>Betaproteobacteria</taxon>
        <taxon>Burkholderiales</taxon>
        <taxon>Rivibacter</taxon>
    </lineage>
</organism>
<evidence type="ECO:0000313" key="1">
    <source>
        <dbReference type="EMBL" id="RZT97932.1"/>
    </source>
</evidence>
<dbReference type="RefSeq" id="WP_423213583.1">
    <property type="nucleotide sequence ID" value="NZ_SHKP01000006.1"/>
</dbReference>
<dbReference type="AlphaFoldDB" id="A0A4Q7VNN5"/>
<name>A0A4Q7VNN5_9BURK</name>
<comment type="caution">
    <text evidence="1">The sequence shown here is derived from an EMBL/GenBank/DDBJ whole genome shotgun (WGS) entry which is preliminary data.</text>
</comment>